<dbReference type="RefSeq" id="WP_273189021.1">
    <property type="nucleotide sequence ID" value="NZ_DYUZ01000009.1"/>
</dbReference>
<sequence>MFLSVQALRTSPSGLLRKTSEVNVARWSSGELAGKTFFYDWLYIHTLAQEGNAALAEGILAYDAFTDIEFNPKRSINCQAEAAAIFVMLESIGLLKS</sequence>
<dbReference type="InterPro" id="IPR053913">
    <property type="entry name" value="NADAR-DarT1"/>
</dbReference>
<evidence type="ECO:0000313" key="1">
    <source>
        <dbReference type="EMBL" id="HJG36702.1"/>
    </source>
</evidence>
<gene>
    <name evidence="1" type="ORF">K8V70_02395</name>
</gene>
<name>A0A921IRZ5_9ACTN</name>
<proteinExistence type="predicted"/>
<dbReference type="EMBL" id="DYUZ01000009">
    <property type="protein sequence ID" value="HJG36702.1"/>
    <property type="molecule type" value="Genomic_DNA"/>
</dbReference>
<evidence type="ECO:0000313" key="2">
    <source>
        <dbReference type="Proteomes" id="UP000753256"/>
    </source>
</evidence>
<comment type="caution">
    <text evidence="1">The sequence shown here is derived from an EMBL/GenBank/DDBJ whole genome shotgun (WGS) entry which is preliminary data.</text>
</comment>
<reference evidence="1" key="1">
    <citation type="journal article" date="2021" name="PeerJ">
        <title>Extensive microbial diversity within the chicken gut microbiome revealed by metagenomics and culture.</title>
        <authorList>
            <person name="Gilroy R."/>
            <person name="Ravi A."/>
            <person name="Getino M."/>
            <person name="Pursley I."/>
            <person name="Horton D.L."/>
            <person name="Alikhan N.F."/>
            <person name="Baker D."/>
            <person name="Gharbi K."/>
            <person name="Hall N."/>
            <person name="Watson M."/>
            <person name="Adriaenssens E.M."/>
            <person name="Foster-Nyarko E."/>
            <person name="Jarju S."/>
            <person name="Secka A."/>
            <person name="Antonio M."/>
            <person name="Oren A."/>
            <person name="Chaudhuri R.R."/>
            <person name="La Ragione R."/>
            <person name="Hildebrand F."/>
            <person name="Pallen M.J."/>
        </authorList>
    </citation>
    <scope>NUCLEOTIDE SEQUENCE</scope>
    <source>
        <strain evidence="1">ChiHjej13B12-9602</strain>
    </source>
</reference>
<dbReference type="AlphaFoldDB" id="A0A921IRZ5"/>
<organism evidence="1 2">
    <name type="scientific">Enorma phocaeensis</name>
    <dbReference type="NCBI Taxonomy" id="1871019"/>
    <lineage>
        <taxon>Bacteria</taxon>
        <taxon>Bacillati</taxon>
        <taxon>Actinomycetota</taxon>
        <taxon>Coriobacteriia</taxon>
        <taxon>Coriobacteriales</taxon>
        <taxon>Coriobacteriaceae</taxon>
        <taxon>Enorma</taxon>
    </lineage>
</organism>
<accession>A0A921IRZ5</accession>
<protein>
    <submittedName>
        <fullName evidence="1">Uncharacterized protein</fullName>
    </submittedName>
</protein>
<dbReference type="Pfam" id="PF22397">
    <property type="entry name" value="NADAR-DarT1"/>
    <property type="match status" value="1"/>
</dbReference>
<dbReference type="Proteomes" id="UP000753256">
    <property type="component" value="Unassembled WGS sequence"/>
</dbReference>
<reference evidence="1" key="2">
    <citation type="submission" date="2021-09" db="EMBL/GenBank/DDBJ databases">
        <authorList>
            <person name="Gilroy R."/>
        </authorList>
    </citation>
    <scope>NUCLEOTIDE SEQUENCE</scope>
    <source>
        <strain evidence="1">ChiHjej13B12-9602</strain>
    </source>
</reference>